<comment type="caution">
    <text evidence="2">The sequence shown here is derived from an EMBL/GenBank/DDBJ whole genome shotgun (WGS) entry which is preliminary data.</text>
</comment>
<evidence type="ECO:0000313" key="2">
    <source>
        <dbReference type="EMBL" id="TNV77700.1"/>
    </source>
</evidence>
<proteinExistence type="predicted"/>
<sequence>MKTGQEHQRVQKIKRQAPLRQSEHCLRTQLQSTNSPRHRKKRLLSHWLCSSVSMMIYLPLSSQMKSHLLCSLNFNILM</sequence>
<dbReference type="Proteomes" id="UP000785679">
    <property type="component" value="Unassembled WGS sequence"/>
</dbReference>
<protein>
    <submittedName>
        <fullName evidence="2">Uncharacterized protein</fullName>
    </submittedName>
</protein>
<evidence type="ECO:0000256" key="1">
    <source>
        <dbReference type="SAM" id="Phobius"/>
    </source>
</evidence>
<keyword evidence="1" id="KW-0472">Membrane</keyword>
<dbReference type="AlphaFoldDB" id="A0A8J8NNH0"/>
<keyword evidence="3" id="KW-1185">Reference proteome</keyword>
<dbReference type="EMBL" id="RRYP01011489">
    <property type="protein sequence ID" value="TNV77700.1"/>
    <property type="molecule type" value="Genomic_DNA"/>
</dbReference>
<keyword evidence="1" id="KW-0812">Transmembrane</keyword>
<organism evidence="2 3">
    <name type="scientific">Halteria grandinella</name>
    <dbReference type="NCBI Taxonomy" id="5974"/>
    <lineage>
        <taxon>Eukaryota</taxon>
        <taxon>Sar</taxon>
        <taxon>Alveolata</taxon>
        <taxon>Ciliophora</taxon>
        <taxon>Intramacronucleata</taxon>
        <taxon>Spirotrichea</taxon>
        <taxon>Stichotrichia</taxon>
        <taxon>Sporadotrichida</taxon>
        <taxon>Halteriidae</taxon>
        <taxon>Halteria</taxon>
    </lineage>
</organism>
<feature type="transmembrane region" description="Helical" evidence="1">
    <location>
        <begin position="43"/>
        <end position="60"/>
    </location>
</feature>
<evidence type="ECO:0000313" key="3">
    <source>
        <dbReference type="Proteomes" id="UP000785679"/>
    </source>
</evidence>
<name>A0A8J8NNH0_HALGN</name>
<gene>
    <name evidence="2" type="ORF">FGO68_gene1129</name>
</gene>
<keyword evidence="1" id="KW-1133">Transmembrane helix</keyword>
<accession>A0A8J8NNH0</accession>
<reference evidence="2" key="1">
    <citation type="submission" date="2019-06" db="EMBL/GenBank/DDBJ databases">
        <authorList>
            <person name="Zheng W."/>
        </authorList>
    </citation>
    <scope>NUCLEOTIDE SEQUENCE</scope>
    <source>
        <strain evidence="2">QDHG01</strain>
    </source>
</reference>